<dbReference type="Proteomes" id="UP000501690">
    <property type="component" value="Linkage Group LG7"/>
</dbReference>
<dbReference type="AlphaFoldDB" id="A0A4D6MF38"/>
<protein>
    <submittedName>
        <fullName evidence="1">Uncharacterized protein</fullName>
    </submittedName>
</protein>
<gene>
    <name evidence="1" type="ORF">DEO72_LG7g1339</name>
</gene>
<name>A0A4D6MF38_VIGUN</name>
<keyword evidence="2" id="KW-1185">Reference proteome</keyword>
<evidence type="ECO:0000313" key="2">
    <source>
        <dbReference type="Proteomes" id="UP000501690"/>
    </source>
</evidence>
<organism evidence="1 2">
    <name type="scientific">Vigna unguiculata</name>
    <name type="common">Cowpea</name>
    <dbReference type="NCBI Taxonomy" id="3917"/>
    <lineage>
        <taxon>Eukaryota</taxon>
        <taxon>Viridiplantae</taxon>
        <taxon>Streptophyta</taxon>
        <taxon>Embryophyta</taxon>
        <taxon>Tracheophyta</taxon>
        <taxon>Spermatophyta</taxon>
        <taxon>Magnoliopsida</taxon>
        <taxon>eudicotyledons</taxon>
        <taxon>Gunneridae</taxon>
        <taxon>Pentapetalae</taxon>
        <taxon>rosids</taxon>
        <taxon>fabids</taxon>
        <taxon>Fabales</taxon>
        <taxon>Fabaceae</taxon>
        <taxon>Papilionoideae</taxon>
        <taxon>50 kb inversion clade</taxon>
        <taxon>NPAAA clade</taxon>
        <taxon>indigoferoid/millettioid clade</taxon>
        <taxon>Phaseoleae</taxon>
        <taxon>Vigna</taxon>
    </lineage>
</organism>
<accession>A0A4D6MF38</accession>
<sequence>MTCFGVLKLVPTDRTLKRNLSALNDDRLEANSAYDTDDDADNADDTDDNIYVGDDANKINSVSGDVCRVVVFFNGKDLSRGRVLQ</sequence>
<proteinExistence type="predicted"/>
<reference evidence="1 2" key="1">
    <citation type="submission" date="2019-04" db="EMBL/GenBank/DDBJ databases">
        <title>An improved genome assembly and genetic linkage map for asparagus bean, Vigna unguiculata ssp. sesquipedialis.</title>
        <authorList>
            <person name="Xia Q."/>
            <person name="Zhang R."/>
            <person name="Dong Y."/>
        </authorList>
    </citation>
    <scope>NUCLEOTIDE SEQUENCE [LARGE SCALE GENOMIC DNA]</scope>
    <source>
        <tissue evidence="1">Leaf</tissue>
    </source>
</reference>
<dbReference type="EMBL" id="CP039351">
    <property type="protein sequence ID" value="QCE00053.1"/>
    <property type="molecule type" value="Genomic_DNA"/>
</dbReference>
<evidence type="ECO:0000313" key="1">
    <source>
        <dbReference type="EMBL" id="QCE00053.1"/>
    </source>
</evidence>